<evidence type="ECO:0000256" key="1">
    <source>
        <dbReference type="SAM" id="Phobius"/>
    </source>
</evidence>
<gene>
    <name evidence="2" type="ORF">RRG08_046666</name>
</gene>
<feature type="transmembrane region" description="Helical" evidence="1">
    <location>
        <begin position="48"/>
        <end position="65"/>
    </location>
</feature>
<organism evidence="2 3">
    <name type="scientific">Elysia crispata</name>
    <name type="common">lettuce slug</name>
    <dbReference type="NCBI Taxonomy" id="231223"/>
    <lineage>
        <taxon>Eukaryota</taxon>
        <taxon>Metazoa</taxon>
        <taxon>Spiralia</taxon>
        <taxon>Lophotrochozoa</taxon>
        <taxon>Mollusca</taxon>
        <taxon>Gastropoda</taxon>
        <taxon>Heterobranchia</taxon>
        <taxon>Euthyneura</taxon>
        <taxon>Panpulmonata</taxon>
        <taxon>Sacoglossa</taxon>
        <taxon>Placobranchoidea</taxon>
        <taxon>Plakobranchidae</taxon>
        <taxon>Elysia</taxon>
    </lineage>
</organism>
<name>A0AAE1BCH7_9GAST</name>
<evidence type="ECO:0000313" key="3">
    <source>
        <dbReference type="Proteomes" id="UP001283361"/>
    </source>
</evidence>
<keyword evidence="3" id="KW-1185">Reference proteome</keyword>
<keyword evidence="1" id="KW-0812">Transmembrane</keyword>
<accession>A0AAE1BCH7</accession>
<dbReference type="AlphaFoldDB" id="A0AAE1BCH7"/>
<feature type="transmembrane region" description="Helical" evidence="1">
    <location>
        <begin position="92"/>
        <end position="110"/>
    </location>
</feature>
<protein>
    <submittedName>
        <fullName evidence="2">Uncharacterized protein</fullName>
    </submittedName>
</protein>
<keyword evidence="1" id="KW-0472">Membrane</keyword>
<proteinExistence type="predicted"/>
<keyword evidence="1" id="KW-1133">Transmembrane helix</keyword>
<comment type="caution">
    <text evidence="2">The sequence shown here is derived from an EMBL/GenBank/DDBJ whole genome shotgun (WGS) entry which is preliminary data.</text>
</comment>
<dbReference type="Proteomes" id="UP001283361">
    <property type="component" value="Unassembled WGS sequence"/>
</dbReference>
<sequence length="200" mass="22489">MSWNFLRPSRHCPLTLRDMRTLRVGDRGHALNTHDTHRLPSSHKNSQVGVIVPSISLAGTVVIMFDTLPCPRIMWVTLTSHFLMKLSAMEHYVLGTFLIRCFVITLSVLISSCDYVGDMIHTLHVLTTLEFSCVRLEQMQHTAMCRSRARPCHNPPSWPEFPMVLPPTPVRSTHAITLMTGHPMPIPLPSSPTHVIALLA</sequence>
<evidence type="ECO:0000313" key="2">
    <source>
        <dbReference type="EMBL" id="KAK3803350.1"/>
    </source>
</evidence>
<reference evidence="2" key="1">
    <citation type="journal article" date="2023" name="G3 (Bethesda)">
        <title>A reference genome for the long-term kleptoplast-retaining sea slug Elysia crispata morphotype clarki.</title>
        <authorList>
            <person name="Eastman K.E."/>
            <person name="Pendleton A.L."/>
            <person name="Shaikh M.A."/>
            <person name="Suttiyut T."/>
            <person name="Ogas R."/>
            <person name="Tomko P."/>
            <person name="Gavelis G."/>
            <person name="Widhalm J.R."/>
            <person name="Wisecaver J.H."/>
        </authorList>
    </citation>
    <scope>NUCLEOTIDE SEQUENCE</scope>
    <source>
        <strain evidence="2">ECLA1</strain>
    </source>
</reference>
<dbReference type="EMBL" id="JAWDGP010000150">
    <property type="protein sequence ID" value="KAK3803350.1"/>
    <property type="molecule type" value="Genomic_DNA"/>
</dbReference>